<feature type="compositionally biased region" description="Basic residues" evidence="1">
    <location>
        <begin position="425"/>
        <end position="434"/>
    </location>
</feature>
<feature type="compositionally biased region" description="Polar residues" evidence="1">
    <location>
        <begin position="504"/>
        <end position="513"/>
    </location>
</feature>
<feature type="compositionally biased region" description="Basic residues" evidence="1">
    <location>
        <begin position="564"/>
        <end position="573"/>
    </location>
</feature>
<name>A0A5K3ERD8_MESCO</name>
<feature type="compositionally biased region" description="Polar residues" evidence="1">
    <location>
        <begin position="440"/>
        <end position="456"/>
    </location>
</feature>
<feature type="region of interest" description="Disordered" evidence="1">
    <location>
        <begin position="386"/>
        <end position="408"/>
    </location>
</feature>
<accession>A0A5K3ERD8</accession>
<protein>
    <submittedName>
        <fullName evidence="2">PHD-type domain-containing protein</fullName>
    </submittedName>
</protein>
<organism evidence="2">
    <name type="scientific">Mesocestoides corti</name>
    <name type="common">Flatworm</name>
    <dbReference type="NCBI Taxonomy" id="53468"/>
    <lineage>
        <taxon>Eukaryota</taxon>
        <taxon>Metazoa</taxon>
        <taxon>Spiralia</taxon>
        <taxon>Lophotrochozoa</taxon>
        <taxon>Platyhelminthes</taxon>
        <taxon>Cestoda</taxon>
        <taxon>Eucestoda</taxon>
        <taxon>Cyclophyllidea</taxon>
        <taxon>Mesocestoididae</taxon>
        <taxon>Mesocestoides</taxon>
    </lineage>
</organism>
<dbReference type="AlphaFoldDB" id="A0A5K3ERD8"/>
<evidence type="ECO:0000313" key="2">
    <source>
        <dbReference type="WBParaSite" id="MCU_002449-RB"/>
    </source>
</evidence>
<evidence type="ECO:0000256" key="1">
    <source>
        <dbReference type="SAM" id="MobiDB-lite"/>
    </source>
</evidence>
<reference evidence="2" key="1">
    <citation type="submission" date="2019-11" db="UniProtKB">
        <authorList>
            <consortium name="WormBaseParasite"/>
        </authorList>
    </citation>
    <scope>IDENTIFICATION</scope>
</reference>
<feature type="region of interest" description="Disordered" evidence="1">
    <location>
        <begin position="546"/>
        <end position="606"/>
    </location>
</feature>
<proteinExistence type="predicted"/>
<sequence>MPRTRRASIVPRTPGGMHLQLADISADTIDFDDEVSIKSSVFRGRTETPSSTATTPKMSVLKKSSLNLQKFVLRKSTDLKKLKNINDKIEAILSSPMVEVRRKPLGRSRSFASNDVDQSRTPICVPSSKDLVAVSNRRLSAVLLSKFTPHADSISPLDSKRASICPGVLSRRRTNSKNTRTPIRCSLGTELTSTKDKNTPIITTANDSQTLGVEPMNSEDVADLENESPQRPFEDVEHELEVQHSQENVSAEPTSVSEFRVLAGMESSRLSSVKAAWEDVLTEESGSIPDIAVNSIHAAVGKCGLLLTKKFPFFLSLIDLAEASIQQRQLGNDKPQQSASVNDLLGMWAIISQQISEIDSAFDRLRRWREVSGWALEARPETPARYDEKAVTTAEKKQVGRPRQRKPMETVEVDAVTPTVSSKLKSARARKPLKRLLGSTKKSGPSKSCASKPSQRSKFLQFRAQLLAKKKAMETDEVTDEPFKTPLFDPDSSVLSRSEKRSKITSTPMNNVTPRRGRSSKTPLSPKIADENLVPVPETPITASVNVSAETGGAGDPFAVPASRPRRRTRRRTAGLSASQAAAVTPDPFSPPPRPATGTPRPRLSRDLLTTANLSLRQSVLMKKLMVTVTSGNSSFGATPPRAVGRKRKSVRFPAAAALSSTPNGHRGGSGSPRESLPVTPHTSVTVDPSRRISRSGRSRHASFGNSRSSEAPA</sequence>
<feature type="compositionally biased region" description="Basic residues" evidence="1">
    <location>
        <begin position="692"/>
        <end position="701"/>
    </location>
</feature>
<feature type="region of interest" description="Disordered" evidence="1">
    <location>
        <begin position="420"/>
        <end position="456"/>
    </location>
</feature>
<dbReference type="WBParaSite" id="MCU_002449-RB">
    <property type="protein sequence ID" value="MCU_002449-RB"/>
    <property type="gene ID" value="MCU_002449"/>
</dbReference>
<feature type="region of interest" description="Disordered" evidence="1">
    <location>
        <begin position="654"/>
        <end position="714"/>
    </location>
</feature>
<feature type="compositionally biased region" description="Basic and acidic residues" evidence="1">
    <location>
        <begin position="386"/>
        <end position="398"/>
    </location>
</feature>
<feature type="compositionally biased region" description="Polar residues" evidence="1">
    <location>
        <begin position="704"/>
        <end position="714"/>
    </location>
</feature>
<feature type="region of interest" description="Disordered" evidence="1">
    <location>
        <begin position="473"/>
        <end position="530"/>
    </location>
</feature>